<evidence type="ECO:0000313" key="8">
    <source>
        <dbReference type="EMBL" id="SNB52121.1"/>
    </source>
</evidence>
<evidence type="ECO:0000313" key="9">
    <source>
        <dbReference type="Proteomes" id="UP000198418"/>
    </source>
</evidence>
<organism evidence="8 9">
    <name type="scientific">Rhodoblastus acidophilus</name>
    <name type="common">Rhodopseudomonas acidophila</name>
    <dbReference type="NCBI Taxonomy" id="1074"/>
    <lineage>
        <taxon>Bacteria</taxon>
        <taxon>Pseudomonadati</taxon>
        <taxon>Pseudomonadota</taxon>
        <taxon>Alphaproteobacteria</taxon>
        <taxon>Hyphomicrobiales</taxon>
        <taxon>Rhodoblastaceae</taxon>
        <taxon>Rhodoblastus</taxon>
    </lineage>
</organism>
<dbReference type="PROSITE" id="PS51379">
    <property type="entry name" value="4FE4S_FER_2"/>
    <property type="match status" value="2"/>
</dbReference>
<dbReference type="PROSITE" id="PS00198">
    <property type="entry name" value="4FE4S_FER_1"/>
    <property type="match status" value="2"/>
</dbReference>
<dbReference type="PIRSF" id="PIRSF000139">
    <property type="entry name" value="Glc_ox_4Fe-4S"/>
    <property type="match status" value="1"/>
</dbReference>
<accession>A0A212PYD2</accession>
<comment type="catalytic activity">
    <reaction evidence="6">
        <text>(R)-lactate + A = pyruvate + AH2</text>
        <dbReference type="Rhea" id="RHEA:15089"/>
        <dbReference type="ChEBI" id="CHEBI:13193"/>
        <dbReference type="ChEBI" id="CHEBI:15361"/>
        <dbReference type="ChEBI" id="CHEBI:16004"/>
        <dbReference type="ChEBI" id="CHEBI:17499"/>
    </reaction>
</comment>
<dbReference type="GO" id="GO:0051539">
    <property type="term" value="F:4 iron, 4 sulfur cluster binding"/>
    <property type="evidence" value="ECO:0007669"/>
    <property type="project" value="UniProtKB-UniRule"/>
</dbReference>
<keyword evidence="3" id="KW-0677">Repeat</keyword>
<dbReference type="FunFam" id="1.10.1060.10:FF:000012">
    <property type="entry name" value="Glycolate oxidase iron-sulfur subunit"/>
    <property type="match status" value="1"/>
</dbReference>
<dbReference type="InterPro" id="IPR004017">
    <property type="entry name" value="Cys_rich_dom"/>
</dbReference>
<keyword evidence="6" id="KW-0813">Transport</keyword>
<sequence length="430" mass="46371">MQTSFSLTQLADPDVASSEQILRACVHCGFCTATCPTYVLLGDELDSPRGRIYLIKDMLENGRPAEPEVVKHIDRCLSCLSCMTTCPSGVHYMHLVDHARHHIEKTYRRPWLDRLYRRALGLVLPRPRLFRLALLGAAMARPLARLLPKIPRAALAMAPKAAGRARDAAAAPEPRGAKRRRVALLTGCAQTVLSPQINAATARILARHGCEVITPQGAGCCGALNHHLGQSEGLDFARKNIRAWTREIARGGLDAIVINASGCGVTVKDYGFMFRDDPELKNDAENVSALARDITEFLAEIGLQDPVAPTGARVAYHSACSLQHGARVTQAPRDLLQQAGFAVFVPPESHLCCGSAGTYNLLQPDIAVRLRDRKAAHLESLRPQVIAAGNIGCIVQIASATAIPVVHTVELLDWATGGPRPKALPSAVCS</sequence>
<feature type="domain" description="4Fe-4S ferredoxin-type" evidence="7">
    <location>
        <begin position="67"/>
        <end position="96"/>
    </location>
</feature>
<evidence type="ECO:0000256" key="5">
    <source>
        <dbReference type="ARBA" id="ARBA00023014"/>
    </source>
</evidence>
<dbReference type="PANTHER" id="PTHR32479:SF17">
    <property type="entry name" value="GLYCOLATE OXIDASE IRON-SULFUR SUBUNIT"/>
    <property type="match status" value="1"/>
</dbReference>
<dbReference type="PANTHER" id="PTHR32479">
    <property type="entry name" value="GLYCOLATE OXIDASE IRON-SULFUR SUBUNIT"/>
    <property type="match status" value="1"/>
</dbReference>
<dbReference type="Proteomes" id="UP000198418">
    <property type="component" value="Unassembled WGS sequence"/>
</dbReference>
<evidence type="ECO:0000256" key="3">
    <source>
        <dbReference type="ARBA" id="ARBA00022737"/>
    </source>
</evidence>
<evidence type="ECO:0000256" key="1">
    <source>
        <dbReference type="ARBA" id="ARBA00022485"/>
    </source>
</evidence>
<evidence type="ECO:0000256" key="6">
    <source>
        <dbReference type="PIRNR" id="PIRNR000139"/>
    </source>
</evidence>
<dbReference type="InterPro" id="IPR009051">
    <property type="entry name" value="Helical_ferredxn"/>
</dbReference>
<comment type="cofactor">
    <cofactor evidence="6">
        <name>[4Fe-4S] cluster</name>
        <dbReference type="ChEBI" id="CHEBI:49883"/>
    </cofactor>
    <text evidence="6">Binds 2 [4Fe-4S] clusters.</text>
</comment>
<evidence type="ECO:0000256" key="4">
    <source>
        <dbReference type="ARBA" id="ARBA00023004"/>
    </source>
</evidence>
<keyword evidence="2 6" id="KW-0479">Metal-binding</keyword>
<evidence type="ECO:0000259" key="7">
    <source>
        <dbReference type="PROSITE" id="PS51379"/>
    </source>
</evidence>
<comment type="function">
    <text evidence="6">Component of a complex that catalyzes the oxidation of glycolate to glyoxylate.</text>
</comment>
<dbReference type="Gene3D" id="1.10.1060.10">
    <property type="entry name" value="Alpha-helical ferredoxin"/>
    <property type="match status" value="1"/>
</dbReference>
<keyword evidence="9" id="KW-1185">Reference proteome</keyword>
<dbReference type="GO" id="GO:0046872">
    <property type="term" value="F:metal ion binding"/>
    <property type="evidence" value="ECO:0007669"/>
    <property type="project" value="UniProtKB-UniRule"/>
</dbReference>
<dbReference type="EMBL" id="FYDG01000001">
    <property type="protein sequence ID" value="SNB52121.1"/>
    <property type="molecule type" value="Genomic_DNA"/>
</dbReference>
<dbReference type="RefSeq" id="WP_088518690.1">
    <property type="nucleotide sequence ID" value="NZ_FYDG01000001.1"/>
</dbReference>
<protein>
    <recommendedName>
        <fullName evidence="6">Glycolate oxidase iron-sulfur subunit</fullName>
        <ecNumber evidence="6">1.1.99.14</ecNumber>
    </recommendedName>
</protein>
<dbReference type="SUPFAM" id="SSF54862">
    <property type="entry name" value="4Fe-4S ferredoxins"/>
    <property type="match status" value="1"/>
</dbReference>
<keyword evidence="6" id="KW-0249">Electron transport</keyword>
<dbReference type="AlphaFoldDB" id="A0A212PYD2"/>
<dbReference type="Pfam" id="PF02754">
    <property type="entry name" value="CCG"/>
    <property type="match status" value="2"/>
</dbReference>
<feature type="domain" description="4Fe-4S ferredoxin-type" evidence="7">
    <location>
        <begin position="16"/>
        <end position="45"/>
    </location>
</feature>
<proteinExistence type="predicted"/>
<dbReference type="NCBIfam" id="NF008434">
    <property type="entry name" value="PRK11274.1"/>
    <property type="match status" value="1"/>
</dbReference>
<name>A0A212PYD2_RHOAC</name>
<dbReference type="Pfam" id="PF12838">
    <property type="entry name" value="Fer4_7"/>
    <property type="match status" value="1"/>
</dbReference>
<dbReference type="OrthoDB" id="9765258at2"/>
<dbReference type="EC" id="1.1.99.14" evidence="6"/>
<dbReference type="GO" id="GO:0019154">
    <property type="term" value="F:glycolate dehydrogenase activity"/>
    <property type="evidence" value="ECO:0007669"/>
    <property type="project" value="UniProtKB-EC"/>
</dbReference>
<reference evidence="9" key="1">
    <citation type="submission" date="2017-06" db="EMBL/GenBank/DDBJ databases">
        <authorList>
            <person name="Varghese N."/>
            <person name="Submissions S."/>
        </authorList>
    </citation>
    <scope>NUCLEOTIDE SEQUENCE [LARGE SCALE GENOMIC DNA]</scope>
    <source>
        <strain evidence="9">DSM 137</strain>
    </source>
</reference>
<keyword evidence="5 6" id="KW-0411">Iron-sulfur</keyword>
<dbReference type="InterPro" id="IPR012257">
    <property type="entry name" value="Glc_ox_4Fe-4S"/>
</dbReference>
<keyword evidence="4 6" id="KW-0408">Iron</keyword>
<gene>
    <name evidence="8" type="ORF">SAMN06265338_101189</name>
</gene>
<evidence type="ECO:0000256" key="2">
    <source>
        <dbReference type="ARBA" id="ARBA00022723"/>
    </source>
</evidence>
<dbReference type="InterPro" id="IPR017900">
    <property type="entry name" value="4Fe4S_Fe_S_CS"/>
</dbReference>
<keyword evidence="1 6" id="KW-0004">4Fe-4S</keyword>
<dbReference type="InterPro" id="IPR017896">
    <property type="entry name" value="4Fe4S_Fe-S-bd"/>
</dbReference>
<comment type="catalytic activity">
    <reaction evidence="6">
        <text>glycolate + A = glyoxylate + AH2</text>
        <dbReference type="Rhea" id="RHEA:21264"/>
        <dbReference type="ChEBI" id="CHEBI:13193"/>
        <dbReference type="ChEBI" id="CHEBI:17499"/>
        <dbReference type="ChEBI" id="CHEBI:29805"/>
        <dbReference type="ChEBI" id="CHEBI:36655"/>
        <dbReference type="EC" id="1.1.99.14"/>
    </reaction>
</comment>